<name>A0ABP9MXD7_9HYPH</name>
<comment type="caution">
    <text evidence="2">The sequence shown here is derived from an EMBL/GenBank/DDBJ whole genome shotgun (WGS) entry which is preliminary data.</text>
</comment>
<accession>A0ABP9MXD7</accession>
<evidence type="ECO:0000256" key="1">
    <source>
        <dbReference type="ARBA" id="ARBA00023125"/>
    </source>
</evidence>
<dbReference type="EMBL" id="BAABIY010000095">
    <property type="protein sequence ID" value="GAA5102429.1"/>
    <property type="molecule type" value="Genomic_DNA"/>
</dbReference>
<keyword evidence="1" id="KW-0238">DNA-binding</keyword>
<evidence type="ECO:0000313" key="3">
    <source>
        <dbReference type="Proteomes" id="UP001501525"/>
    </source>
</evidence>
<gene>
    <name evidence="2" type="ORF">GCM10023260_14320</name>
</gene>
<dbReference type="Proteomes" id="UP001501525">
    <property type="component" value="Unassembled WGS sequence"/>
</dbReference>
<dbReference type="Gene3D" id="1.10.150.130">
    <property type="match status" value="1"/>
</dbReference>
<sequence>MDTFENRKAELKNNENWFTSLKLHILPKLGFLTVSGLYKQEIRNTLAPIWHIKAGAASTVLKAIYNFLL</sequence>
<reference evidence="3" key="1">
    <citation type="journal article" date="2019" name="Int. J. Syst. Evol. Microbiol.">
        <title>The Global Catalogue of Microorganisms (GCM) 10K type strain sequencing project: providing services to taxonomists for standard genome sequencing and annotation.</title>
        <authorList>
            <consortium name="The Broad Institute Genomics Platform"/>
            <consortium name="The Broad Institute Genome Sequencing Center for Infectious Disease"/>
            <person name="Wu L."/>
            <person name="Ma J."/>
        </authorList>
    </citation>
    <scope>NUCLEOTIDE SEQUENCE [LARGE SCALE GENOMIC DNA]</scope>
    <source>
        <strain evidence="3">JCM 17706</strain>
    </source>
</reference>
<organism evidence="2 3">
    <name type="scientific">Bartonella acomydis</name>
    <dbReference type="NCBI Taxonomy" id="686234"/>
    <lineage>
        <taxon>Bacteria</taxon>
        <taxon>Pseudomonadati</taxon>
        <taxon>Pseudomonadota</taxon>
        <taxon>Alphaproteobacteria</taxon>
        <taxon>Hyphomicrobiales</taxon>
        <taxon>Bartonellaceae</taxon>
        <taxon>Bartonella</taxon>
    </lineage>
</organism>
<proteinExistence type="predicted"/>
<keyword evidence="3" id="KW-1185">Reference proteome</keyword>
<protein>
    <submittedName>
        <fullName evidence="2">Uncharacterized protein</fullName>
    </submittedName>
</protein>
<dbReference type="InterPro" id="IPR010998">
    <property type="entry name" value="Integrase_recombinase_N"/>
</dbReference>
<evidence type="ECO:0000313" key="2">
    <source>
        <dbReference type="EMBL" id="GAA5102429.1"/>
    </source>
</evidence>